<proteinExistence type="predicted"/>
<protein>
    <submittedName>
        <fullName evidence="1">Uncharacterized protein</fullName>
    </submittedName>
</protein>
<accession>A0A1S1P5A4</accession>
<sequence>MTMTSETDAQLRRIATVVAISEKAGEVARAAVAKCNHRFSNTAVAFIPTPEMEAVVRCAEVAARALNRVYLDTLATPDLPENILSEVLRVRVLEEGGYDKWCDKIRSMGGPRITARWLFRYRHNHMLGLCGRVDPRVRRALILEDSHTRNSR</sequence>
<evidence type="ECO:0000313" key="1">
    <source>
        <dbReference type="EMBL" id="OHV15094.1"/>
    </source>
</evidence>
<dbReference type="Proteomes" id="UP000180215">
    <property type="component" value="Unassembled WGS sequence"/>
</dbReference>
<gene>
    <name evidence="1" type="ORF">BK022_21535</name>
</gene>
<evidence type="ECO:0000313" key="2">
    <source>
        <dbReference type="Proteomes" id="UP000180215"/>
    </source>
</evidence>
<dbReference type="EMBL" id="MNAO01000347">
    <property type="protein sequence ID" value="OHV15094.1"/>
    <property type="molecule type" value="Genomic_DNA"/>
</dbReference>
<organism evidence="1 2">
    <name type="scientific">Methylorubrum extorquens</name>
    <name type="common">Methylobacterium dichloromethanicum</name>
    <name type="synonym">Methylobacterium extorquens</name>
    <dbReference type="NCBI Taxonomy" id="408"/>
    <lineage>
        <taxon>Bacteria</taxon>
        <taxon>Pseudomonadati</taxon>
        <taxon>Pseudomonadota</taxon>
        <taxon>Alphaproteobacteria</taxon>
        <taxon>Hyphomicrobiales</taxon>
        <taxon>Methylobacteriaceae</taxon>
        <taxon>Methylorubrum</taxon>
    </lineage>
</organism>
<dbReference type="AlphaFoldDB" id="A0A1S1P5A4"/>
<reference evidence="1 2" key="1">
    <citation type="submission" date="2016-10" db="EMBL/GenBank/DDBJ databases">
        <title>Draft genome sequence of Methylobacterium extorquens CP3, a seed endophyte of Crotalaria pumila with plant growth-promoting and metal tolerance properties.</title>
        <authorList>
            <person name="Sanchez-Lopez A.S."/>
            <person name="Van Hamme J.D."/>
            <person name="Thijs S."/>
            <person name="Mcammond B.M."/>
            <person name="Stevens V."/>
            <person name="Gonzalez-Chavez M.D.C."/>
            <person name="Vangronsveld J."/>
        </authorList>
    </citation>
    <scope>NUCLEOTIDE SEQUENCE [LARGE SCALE GENOMIC DNA]</scope>
    <source>
        <strain evidence="1 2">CP3</strain>
    </source>
</reference>
<name>A0A1S1P5A4_METEX</name>
<comment type="caution">
    <text evidence="1">The sequence shown here is derived from an EMBL/GenBank/DDBJ whole genome shotgun (WGS) entry which is preliminary data.</text>
</comment>